<feature type="transmembrane region" description="Helical" evidence="2">
    <location>
        <begin position="189"/>
        <end position="212"/>
    </location>
</feature>
<feature type="coiled-coil region" evidence="1">
    <location>
        <begin position="342"/>
        <end position="399"/>
    </location>
</feature>
<dbReference type="AlphaFoldDB" id="A0A844DN81"/>
<feature type="transmembrane region" description="Helical" evidence="2">
    <location>
        <begin position="151"/>
        <end position="169"/>
    </location>
</feature>
<dbReference type="InterPro" id="IPR031621">
    <property type="entry name" value="HisKA_7TM"/>
</dbReference>
<feature type="transmembrane region" description="Helical" evidence="2">
    <location>
        <begin position="224"/>
        <end position="243"/>
    </location>
</feature>
<sequence length="565" mass="63952">MEKNHRGTAQKKEAGMMGQRQREQVQRGCAVGTVVLLAWLCRVLPLEGLPSGLQEACGILRSLLYLSLFAGWGISLYNRTVHPQVRRLLLNVDLLMLFWILVRTLRFQLNTPPGMDRMLGYLYYAPMLGIPVLCVQLVLTVDRSERYRLSAWARMLWLPSAVLLELVLTNDLHQQVFRLQQPWNENYQYGWLFGLVVGWIVICILLAFGIIAHKSRNPRILRRLPLPAIPMVLLGVYAVLYGFHIPLIRQFLGDMTIVHCLMTAASLEGGLRCGLIQSNTGYVELLRVTSLAVQLVDRQGNVYCCSENGRMVDRRELQAAMHGTVQLDEHTLLRSAPVQGGYVMWQTDITELVENMERLKENRTELAERNYLEQQNYEVERKINALREKNRLYDLLQRQLAPQIIRMDQLLTRYRAAPEADKRQLLGQVAVLGAYLKRGANLMFLAQQHRYVPSAELRYALEESISSLELAGVECAMEVTHGVRLPAEAAAACYSRFESVVEGALGQLDALFVRAIWKDHRLNLYLSVETGADLKASCPAAVQEAPGSWVLNDHFEGGAPECGTN</sequence>
<keyword evidence="2" id="KW-0812">Transmembrane</keyword>
<evidence type="ECO:0000259" key="3">
    <source>
        <dbReference type="Pfam" id="PF16927"/>
    </source>
</evidence>
<dbReference type="Proteomes" id="UP000461506">
    <property type="component" value="Unassembled WGS sequence"/>
</dbReference>
<reference evidence="4 5" key="1">
    <citation type="journal article" date="2019" name="Nat. Med.">
        <title>A library of human gut bacterial isolates paired with longitudinal multiomics data enables mechanistic microbiome research.</title>
        <authorList>
            <person name="Poyet M."/>
            <person name="Groussin M."/>
            <person name="Gibbons S.M."/>
            <person name="Avila-Pacheco J."/>
            <person name="Jiang X."/>
            <person name="Kearney S.M."/>
            <person name="Perrotta A.R."/>
            <person name="Berdy B."/>
            <person name="Zhao S."/>
            <person name="Lieberman T.D."/>
            <person name="Swanson P.K."/>
            <person name="Smith M."/>
            <person name="Roesemann S."/>
            <person name="Alexander J.E."/>
            <person name="Rich S.A."/>
            <person name="Livny J."/>
            <person name="Vlamakis H."/>
            <person name="Clish C."/>
            <person name="Bullock K."/>
            <person name="Deik A."/>
            <person name="Scott J."/>
            <person name="Pierce K.A."/>
            <person name="Xavier R.J."/>
            <person name="Alm E.J."/>
        </authorList>
    </citation>
    <scope>NUCLEOTIDE SEQUENCE [LARGE SCALE GENOMIC DNA]</scope>
    <source>
        <strain evidence="4 5">BIOML-A1</strain>
    </source>
</reference>
<evidence type="ECO:0000256" key="1">
    <source>
        <dbReference type="SAM" id="Coils"/>
    </source>
</evidence>
<evidence type="ECO:0000256" key="2">
    <source>
        <dbReference type="SAM" id="Phobius"/>
    </source>
</evidence>
<feature type="transmembrane region" description="Helical" evidence="2">
    <location>
        <begin position="89"/>
        <end position="109"/>
    </location>
</feature>
<dbReference type="EMBL" id="WKQN01000004">
    <property type="protein sequence ID" value="MSC62836.1"/>
    <property type="molecule type" value="Genomic_DNA"/>
</dbReference>
<protein>
    <recommendedName>
        <fullName evidence="3">Histidine kinase N-terminal 7TM region domain-containing protein</fullName>
    </recommendedName>
</protein>
<evidence type="ECO:0000313" key="4">
    <source>
        <dbReference type="EMBL" id="MSC62836.1"/>
    </source>
</evidence>
<keyword evidence="1" id="KW-0175">Coiled coil</keyword>
<keyword evidence="2" id="KW-0472">Membrane</keyword>
<feature type="transmembrane region" description="Helical" evidence="2">
    <location>
        <begin position="121"/>
        <end position="139"/>
    </location>
</feature>
<feature type="transmembrane region" description="Helical" evidence="2">
    <location>
        <begin position="25"/>
        <end position="46"/>
    </location>
</feature>
<proteinExistence type="predicted"/>
<feature type="domain" description="Histidine kinase N-terminal 7TM region" evidence="3">
    <location>
        <begin position="68"/>
        <end position="247"/>
    </location>
</feature>
<feature type="transmembrane region" description="Helical" evidence="2">
    <location>
        <begin position="58"/>
        <end position="77"/>
    </location>
</feature>
<comment type="caution">
    <text evidence="4">The sequence shown here is derived from an EMBL/GenBank/DDBJ whole genome shotgun (WGS) entry which is preliminary data.</text>
</comment>
<organism evidence="4 5">
    <name type="scientific">Faecalibacterium prausnitzii</name>
    <dbReference type="NCBI Taxonomy" id="853"/>
    <lineage>
        <taxon>Bacteria</taxon>
        <taxon>Bacillati</taxon>
        <taxon>Bacillota</taxon>
        <taxon>Clostridia</taxon>
        <taxon>Eubacteriales</taxon>
        <taxon>Oscillospiraceae</taxon>
        <taxon>Faecalibacterium</taxon>
    </lineage>
</organism>
<keyword evidence="2" id="KW-1133">Transmembrane helix</keyword>
<dbReference type="Pfam" id="PF16927">
    <property type="entry name" value="HisKA_7TM"/>
    <property type="match status" value="1"/>
</dbReference>
<name>A0A844DN81_9FIRM</name>
<evidence type="ECO:0000313" key="5">
    <source>
        <dbReference type="Proteomes" id="UP000461506"/>
    </source>
</evidence>
<gene>
    <name evidence="4" type="ORF">GKD95_05675</name>
</gene>
<accession>A0A844DN81</accession>